<sequence length="74" mass="7927">MIGPPSSLIPTTPISGYSALSTASRSTLAKTTRSRRTTAASTMLKSDTKKVFNSKAIARRQPQAASRCSTHHHN</sequence>
<organism evidence="2 3">
    <name type="scientific">Ceratodon purpureus</name>
    <name type="common">Fire moss</name>
    <name type="synonym">Dicranum purpureum</name>
    <dbReference type="NCBI Taxonomy" id="3225"/>
    <lineage>
        <taxon>Eukaryota</taxon>
        <taxon>Viridiplantae</taxon>
        <taxon>Streptophyta</taxon>
        <taxon>Embryophyta</taxon>
        <taxon>Bryophyta</taxon>
        <taxon>Bryophytina</taxon>
        <taxon>Bryopsida</taxon>
        <taxon>Dicranidae</taxon>
        <taxon>Pseudoditrichales</taxon>
        <taxon>Ditrichaceae</taxon>
        <taxon>Ceratodon</taxon>
    </lineage>
</organism>
<comment type="caution">
    <text evidence="2">The sequence shown here is derived from an EMBL/GenBank/DDBJ whole genome shotgun (WGS) entry which is preliminary data.</text>
</comment>
<evidence type="ECO:0000313" key="2">
    <source>
        <dbReference type="EMBL" id="KAG0577132.1"/>
    </source>
</evidence>
<protein>
    <submittedName>
        <fullName evidence="2">Uncharacterized protein</fullName>
    </submittedName>
</protein>
<feature type="compositionally biased region" description="Low complexity" evidence="1">
    <location>
        <begin position="21"/>
        <end position="42"/>
    </location>
</feature>
<keyword evidence="3" id="KW-1185">Reference proteome</keyword>
<dbReference type="Proteomes" id="UP000822688">
    <property type="component" value="Chromosome 5"/>
</dbReference>
<evidence type="ECO:0000256" key="1">
    <source>
        <dbReference type="SAM" id="MobiDB-lite"/>
    </source>
</evidence>
<accession>A0A8T0I0Z1</accession>
<evidence type="ECO:0000313" key="3">
    <source>
        <dbReference type="Proteomes" id="UP000822688"/>
    </source>
</evidence>
<reference evidence="2" key="1">
    <citation type="submission" date="2020-06" db="EMBL/GenBank/DDBJ databases">
        <title>WGS assembly of Ceratodon purpureus strain R40.</title>
        <authorList>
            <person name="Carey S.B."/>
            <person name="Jenkins J."/>
            <person name="Shu S."/>
            <person name="Lovell J.T."/>
            <person name="Sreedasyam A."/>
            <person name="Maumus F."/>
            <person name="Tiley G.P."/>
            <person name="Fernandez-Pozo N."/>
            <person name="Barry K."/>
            <person name="Chen C."/>
            <person name="Wang M."/>
            <person name="Lipzen A."/>
            <person name="Daum C."/>
            <person name="Saski C.A."/>
            <person name="Payton A.C."/>
            <person name="Mcbreen J.C."/>
            <person name="Conrad R.E."/>
            <person name="Kollar L.M."/>
            <person name="Olsson S."/>
            <person name="Huttunen S."/>
            <person name="Landis J.B."/>
            <person name="Wickett N.J."/>
            <person name="Johnson M.G."/>
            <person name="Rensing S.A."/>
            <person name="Grimwood J."/>
            <person name="Schmutz J."/>
            <person name="Mcdaniel S.F."/>
        </authorList>
    </citation>
    <scope>NUCLEOTIDE SEQUENCE</scope>
    <source>
        <strain evidence="2">R40</strain>
    </source>
</reference>
<gene>
    <name evidence="2" type="ORF">KC19_5G133400</name>
</gene>
<feature type="region of interest" description="Disordered" evidence="1">
    <location>
        <begin position="21"/>
        <end position="74"/>
    </location>
</feature>
<proteinExistence type="predicted"/>
<dbReference type="AlphaFoldDB" id="A0A8T0I0Z1"/>
<name>A0A8T0I0Z1_CERPU</name>
<dbReference type="EMBL" id="CM026425">
    <property type="protein sequence ID" value="KAG0577132.1"/>
    <property type="molecule type" value="Genomic_DNA"/>
</dbReference>